<sequence length="159" mass="17821">MRSRPWFALVLFLVSAFGASGIGAAATAHSVHTWYPALAKPAWNPPAAVFAPVWTALYILMAFAAWRAWRAAASPVSARAIVSLYAFQLVLNALWSVLFFGLRHPGLALIEIILFWILLLALQFRLWRLDRLAGILWLPYLAWVTFAISLNAGIYRLNR</sequence>
<comment type="subcellular location">
    <subcellularLocation>
        <location evidence="1">Membrane</location>
        <topology evidence="1">Multi-pass membrane protein</topology>
    </subcellularLocation>
</comment>
<evidence type="ECO:0000256" key="6">
    <source>
        <dbReference type="SAM" id="Phobius"/>
    </source>
</evidence>
<name>A0A8F9TVN1_9BACT</name>
<feature type="transmembrane region" description="Helical" evidence="6">
    <location>
        <begin position="108"/>
        <end position="127"/>
    </location>
</feature>
<comment type="similarity">
    <text evidence="2">Belongs to the TspO/BZRP family.</text>
</comment>
<feature type="transmembrane region" description="Helical" evidence="6">
    <location>
        <begin position="134"/>
        <end position="155"/>
    </location>
</feature>
<evidence type="ECO:0000313" key="9">
    <source>
        <dbReference type="Proteomes" id="UP000825051"/>
    </source>
</evidence>
<evidence type="ECO:0000256" key="2">
    <source>
        <dbReference type="ARBA" id="ARBA00007524"/>
    </source>
</evidence>
<dbReference type="PIRSF" id="PIRSF005859">
    <property type="entry name" value="PBR"/>
    <property type="match status" value="1"/>
</dbReference>
<dbReference type="InterPro" id="IPR004307">
    <property type="entry name" value="TspO_MBR"/>
</dbReference>
<feature type="transmembrane region" description="Helical" evidence="6">
    <location>
        <begin position="49"/>
        <end position="69"/>
    </location>
</feature>
<dbReference type="GO" id="GO:0016020">
    <property type="term" value="C:membrane"/>
    <property type="evidence" value="ECO:0007669"/>
    <property type="project" value="UniProtKB-SubCell"/>
</dbReference>
<reference evidence="8" key="1">
    <citation type="submission" date="2021-08" db="EMBL/GenBank/DDBJ databases">
        <title>Genome of a novel bacterium of the phylum Verrucomicrobia, Oleiharenicola sp. KSB-15.</title>
        <authorList>
            <person name="Chung J.-H."/>
            <person name="Ahn J.-H."/>
            <person name="Yoon Y."/>
            <person name="Kim D.-Y."/>
            <person name="An S.-H."/>
            <person name="Park I."/>
            <person name="Yeon J."/>
        </authorList>
    </citation>
    <scope>NUCLEOTIDE SEQUENCE</scope>
    <source>
        <strain evidence="8">KSB-15</strain>
    </source>
</reference>
<dbReference type="Proteomes" id="UP000825051">
    <property type="component" value="Chromosome"/>
</dbReference>
<dbReference type="PANTHER" id="PTHR10057:SF0">
    <property type="entry name" value="TRANSLOCATOR PROTEIN"/>
    <property type="match status" value="1"/>
</dbReference>
<keyword evidence="3 6" id="KW-0812">Transmembrane</keyword>
<evidence type="ECO:0000256" key="5">
    <source>
        <dbReference type="ARBA" id="ARBA00023136"/>
    </source>
</evidence>
<evidence type="ECO:0000256" key="4">
    <source>
        <dbReference type="ARBA" id="ARBA00022989"/>
    </source>
</evidence>
<evidence type="ECO:0000256" key="3">
    <source>
        <dbReference type="ARBA" id="ARBA00022692"/>
    </source>
</evidence>
<dbReference type="Gene3D" id="1.20.1260.100">
    <property type="entry name" value="TspO/MBR protein"/>
    <property type="match status" value="1"/>
</dbReference>
<dbReference type="FunFam" id="1.20.1260.100:FF:000001">
    <property type="entry name" value="translocator protein 2"/>
    <property type="match status" value="1"/>
</dbReference>
<dbReference type="RefSeq" id="WP_220161526.1">
    <property type="nucleotide sequence ID" value="NZ_CP080507.1"/>
</dbReference>
<evidence type="ECO:0000313" key="8">
    <source>
        <dbReference type="EMBL" id="QYM78422.1"/>
    </source>
</evidence>
<dbReference type="PANTHER" id="PTHR10057">
    <property type="entry name" value="PERIPHERAL-TYPE BENZODIAZEPINE RECEPTOR"/>
    <property type="match status" value="1"/>
</dbReference>
<dbReference type="InterPro" id="IPR038330">
    <property type="entry name" value="TspO/MBR-related_sf"/>
</dbReference>
<protein>
    <submittedName>
        <fullName evidence="8">Tryptophan-rich sensory protein</fullName>
    </submittedName>
</protein>
<keyword evidence="5 6" id="KW-0472">Membrane</keyword>
<dbReference type="Pfam" id="PF03073">
    <property type="entry name" value="TspO_MBR"/>
    <property type="match status" value="1"/>
</dbReference>
<organism evidence="8 9">
    <name type="scientific">Horticoccus luteus</name>
    <dbReference type="NCBI Taxonomy" id="2862869"/>
    <lineage>
        <taxon>Bacteria</taxon>
        <taxon>Pseudomonadati</taxon>
        <taxon>Verrucomicrobiota</taxon>
        <taxon>Opitutia</taxon>
        <taxon>Opitutales</taxon>
        <taxon>Opitutaceae</taxon>
        <taxon>Horticoccus</taxon>
    </lineage>
</organism>
<dbReference type="CDD" id="cd15904">
    <property type="entry name" value="TSPO_MBR"/>
    <property type="match status" value="1"/>
</dbReference>
<accession>A0A8F9TVN1</accession>
<feature type="chain" id="PRO_5034330383" evidence="7">
    <location>
        <begin position="25"/>
        <end position="159"/>
    </location>
</feature>
<dbReference type="KEGG" id="ole:K0B96_14120"/>
<dbReference type="GO" id="GO:0033013">
    <property type="term" value="P:tetrapyrrole metabolic process"/>
    <property type="evidence" value="ECO:0007669"/>
    <property type="project" value="UniProtKB-ARBA"/>
</dbReference>
<dbReference type="AlphaFoldDB" id="A0A8F9TVN1"/>
<gene>
    <name evidence="8" type="ORF">K0B96_14120</name>
</gene>
<evidence type="ECO:0000256" key="7">
    <source>
        <dbReference type="SAM" id="SignalP"/>
    </source>
</evidence>
<dbReference type="EMBL" id="CP080507">
    <property type="protein sequence ID" value="QYM78422.1"/>
    <property type="molecule type" value="Genomic_DNA"/>
</dbReference>
<evidence type="ECO:0000256" key="1">
    <source>
        <dbReference type="ARBA" id="ARBA00004141"/>
    </source>
</evidence>
<keyword evidence="7" id="KW-0732">Signal</keyword>
<keyword evidence="9" id="KW-1185">Reference proteome</keyword>
<proteinExistence type="inferred from homology"/>
<feature type="signal peptide" evidence="7">
    <location>
        <begin position="1"/>
        <end position="24"/>
    </location>
</feature>
<feature type="transmembrane region" description="Helical" evidence="6">
    <location>
        <begin position="81"/>
        <end position="102"/>
    </location>
</feature>
<keyword evidence="4 6" id="KW-1133">Transmembrane helix</keyword>